<dbReference type="PROSITE" id="PS51677">
    <property type="entry name" value="NODB"/>
    <property type="match status" value="1"/>
</dbReference>
<evidence type="ECO:0000256" key="2">
    <source>
        <dbReference type="ARBA" id="ARBA00022729"/>
    </source>
</evidence>
<evidence type="ECO:0000256" key="1">
    <source>
        <dbReference type="ARBA" id="ARBA00004613"/>
    </source>
</evidence>
<reference evidence="4 5" key="1">
    <citation type="submission" date="2019-03" db="EMBL/GenBank/DDBJ databases">
        <title>Algoriphagus sp. nov, a new strain isolated from root system soil of mangrove plant Kandelia.</title>
        <authorList>
            <person name="Yin Q."/>
            <person name="Wang K."/>
            <person name="Song Z."/>
        </authorList>
    </citation>
    <scope>NUCLEOTIDE SEQUENCE [LARGE SCALE GENOMIC DNA]</scope>
    <source>
        <strain evidence="4 5">XY-J91</strain>
    </source>
</reference>
<dbReference type="Gene3D" id="3.20.20.370">
    <property type="entry name" value="Glycoside hydrolase/deacetylase"/>
    <property type="match status" value="2"/>
</dbReference>
<sequence length="440" mass="50322">MKQIFSFFLSILFLASCSPKDPIVGQTEITKWQGDKPGAVSITFDDGIVNQLTIAKPILDSFDLKATFYIITGKVEGSGRGKFIGRNPQEIIDETAQIPTDFSNLFERASLIAYTGTSEAEDYHARIGSLFEQGRVEDAYALTDEGFAKIRSGQMKNTDDVVFHNNVEDTTTWEQYKSYSAQGHEIASHTVTHPRLAVLDEVNLMYELEQSKADLLKFIGEESIFSAECPYGTENERVMHYAHQVYPSSRNRMPEDWLEEINRGSDMTPGESNKEYVQWQRGPLTRTTPAQMKAWTDTVMNHDNTWLVLVYHGVENLGWEPKKREELVEYFSYLKTNEDQLWIAPFRNVTKYLRERKATEVEVDVESDELIINLTCSLDTDTYQEPLTLKTYIPKEWSKVKLENGEEIQELEIMQDEKGNFVIYSASPNSQGLKLTNSKS</sequence>
<dbReference type="Proteomes" id="UP000297647">
    <property type="component" value="Unassembled WGS sequence"/>
</dbReference>
<dbReference type="EMBL" id="SPSB01000003">
    <property type="protein sequence ID" value="TFV94424.1"/>
    <property type="molecule type" value="Genomic_DNA"/>
</dbReference>
<dbReference type="InterPro" id="IPR011330">
    <property type="entry name" value="Glyco_hydro/deAcase_b/a-brl"/>
</dbReference>
<dbReference type="PROSITE" id="PS51257">
    <property type="entry name" value="PROKAR_LIPOPROTEIN"/>
    <property type="match status" value="1"/>
</dbReference>
<dbReference type="Pfam" id="PF01522">
    <property type="entry name" value="Polysacc_deac_1"/>
    <property type="match status" value="2"/>
</dbReference>
<dbReference type="GO" id="GO:0005576">
    <property type="term" value="C:extracellular region"/>
    <property type="evidence" value="ECO:0007669"/>
    <property type="project" value="UniProtKB-SubCell"/>
</dbReference>
<organism evidence="4 5">
    <name type="scientific">Algoriphagus kandeliae</name>
    <dbReference type="NCBI Taxonomy" id="2562278"/>
    <lineage>
        <taxon>Bacteria</taxon>
        <taxon>Pseudomonadati</taxon>
        <taxon>Bacteroidota</taxon>
        <taxon>Cytophagia</taxon>
        <taxon>Cytophagales</taxon>
        <taxon>Cyclobacteriaceae</taxon>
        <taxon>Algoriphagus</taxon>
    </lineage>
</organism>
<dbReference type="PANTHER" id="PTHR34216:SF3">
    <property type="entry name" value="POLY-BETA-1,6-N-ACETYL-D-GLUCOSAMINE N-DEACETYLASE"/>
    <property type="match status" value="1"/>
</dbReference>
<accession>A0A4Y9QP70</accession>
<proteinExistence type="predicted"/>
<comment type="caution">
    <text evidence="4">The sequence shown here is derived from an EMBL/GenBank/DDBJ whole genome shotgun (WGS) entry which is preliminary data.</text>
</comment>
<evidence type="ECO:0000313" key="4">
    <source>
        <dbReference type="EMBL" id="TFV94424.1"/>
    </source>
</evidence>
<name>A0A4Y9QP70_9BACT</name>
<protein>
    <submittedName>
        <fullName evidence="4">Polysaccharide deacetylase family protein</fullName>
    </submittedName>
</protein>
<dbReference type="InterPro" id="IPR051398">
    <property type="entry name" value="Polysacch_Deacetylase"/>
</dbReference>
<evidence type="ECO:0000313" key="5">
    <source>
        <dbReference type="Proteomes" id="UP000297647"/>
    </source>
</evidence>
<dbReference type="PANTHER" id="PTHR34216">
    <property type="match status" value="1"/>
</dbReference>
<comment type="subcellular location">
    <subcellularLocation>
        <location evidence="1">Secreted</location>
    </subcellularLocation>
</comment>
<keyword evidence="2" id="KW-0732">Signal</keyword>
<dbReference type="GO" id="GO:0016810">
    <property type="term" value="F:hydrolase activity, acting on carbon-nitrogen (but not peptide) bonds"/>
    <property type="evidence" value="ECO:0007669"/>
    <property type="project" value="InterPro"/>
</dbReference>
<evidence type="ECO:0000259" key="3">
    <source>
        <dbReference type="PROSITE" id="PS51677"/>
    </source>
</evidence>
<dbReference type="SUPFAM" id="SSF88713">
    <property type="entry name" value="Glycoside hydrolase/deacetylase"/>
    <property type="match status" value="1"/>
</dbReference>
<dbReference type="InterPro" id="IPR002509">
    <property type="entry name" value="NODB_dom"/>
</dbReference>
<dbReference type="GO" id="GO:0005975">
    <property type="term" value="P:carbohydrate metabolic process"/>
    <property type="evidence" value="ECO:0007669"/>
    <property type="project" value="InterPro"/>
</dbReference>
<feature type="domain" description="NodB homology" evidence="3">
    <location>
        <begin position="38"/>
        <end position="322"/>
    </location>
</feature>
<dbReference type="CDD" id="cd10918">
    <property type="entry name" value="CE4_NodB_like_5s_6s"/>
    <property type="match status" value="1"/>
</dbReference>
<dbReference type="RefSeq" id="WP_135073739.1">
    <property type="nucleotide sequence ID" value="NZ_SPSB01000003.1"/>
</dbReference>
<dbReference type="AlphaFoldDB" id="A0A4Y9QP70"/>
<keyword evidence="5" id="KW-1185">Reference proteome</keyword>
<dbReference type="OrthoDB" id="9778320at2"/>
<gene>
    <name evidence="4" type="ORF">E4S40_10395</name>
</gene>